<proteinExistence type="predicted"/>
<dbReference type="InterPro" id="IPR001841">
    <property type="entry name" value="Znf_RING"/>
</dbReference>
<dbReference type="Gene3D" id="3.30.40.10">
    <property type="entry name" value="Zinc/RING finger domain, C3HC4 (zinc finger)"/>
    <property type="match status" value="1"/>
</dbReference>
<organism evidence="11 12">
    <name type="scientific">Elliptochloris bilobata</name>
    <dbReference type="NCBI Taxonomy" id="381761"/>
    <lineage>
        <taxon>Eukaryota</taxon>
        <taxon>Viridiplantae</taxon>
        <taxon>Chlorophyta</taxon>
        <taxon>core chlorophytes</taxon>
        <taxon>Trebouxiophyceae</taxon>
        <taxon>Trebouxiophyceae incertae sedis</taxon>
        <taxon>Elliptochloris clade</taxon>
        <taxon>Elliptochloris</taxon>
    </lineage>
</organism>
<evidence type="ECO:0000256" key="6">
    <source>
        <dbReference type="ARBA" id="ARBA00023054"/>
    </source>
</evidence>
<feature type="compositionally biased region" description="Basic and acidic residues" evidence="9">
    <location>
        <begin position="132"/>
        <end position="142"/>
    </location>
</feature>
<dbReference type="InterPro" id="IPR039780">
    <property type="entry name" value="Mot2"/>
</dbReference>
<dbReference type="GO" id="GO:0016567">
    <property type="term" value="P:protein ubiquitination"/>
    <property type="evidence" value="ECO:0007669"/>
    <property type="project" value="TreeGrafter"/>
</dbReference>
<dbReference type="InterPro" id="IPR039515">
    <property type="entry name" value="NOT4_mRING-HC-C4C4"/>
</dbReference>
<accession>A0AAW1QMB1</accession>
<feature type="region of interest" description="Disordered" evidence="9">
    <location>
        <begin position="51"/>
        <end position="72"/>
    </location>
</feature>
<dbReference type="GO" id="GO:0030014">
    <property type="term" value="C:CCR4-NOT complex"/>
    <property type="evidence" value="ECO:0007669"/>
    <property type="project" value="InterPro"/>
</dbReference>
<feature type="domain" description="RING-type" evidence="10">
    <location>
        <begin position="82"/>
        <end position="125"/>
    </location>
</feature>
<keyword evidence="3 8" id="KW-0863">Zinc-finger</keyword>
<keyword evidence="7" id="KW-0539">Nucleus</keyword>
<dbReference type="SUPFAM" id="SSF57850">
    <property type="entry name" value="RING/U-box"/>
    <property type="match status" value="1"/>
</dbReference>
<evidence type="ECO:0000256" key="7">
    <source>
        <dbReference type="ARBA" id="ARBA00023242"/>
    </source>
</evidence>
<keyword evidence="4" id="KW-0862">Zinc</keyword>
<comment type="caution">
    <text evidence="11">The sequence shown here is derived from an EMBL/GenBank/DDBJ whole genome shotgun (WGS) entry which is preliminary data.</text>
</comment>
<sequence length="248" mass="26157">MPERAGRGPDRAAGDIVIGAARKRGIAAAHLEAAMEGMVVEALPRYRAHRAAAQHSRGAQETGTGGGRALRGQQAAEEEKLCPLCIEPLDATEQQFLPCSCGYQLCLFCFDRIKSECSNLCPGCRTEYGTEKDRLQKAEARRRAGSGGAAREPSASPPANPGAGPDPEALALTREVQAAVNGRRMGAREGAARLADFLRRKESNLQARLAAAARPRAQQPQEPLQPAAAAMPQWVAPPSAGAAAVSQM</sequence>
<evidence type="ECO:0000256" key="5">
    <source>
        <dbReference type="ARBA" id="ARBA00022884"/>
    </source>
</evidence>
<gene>
    <name evidence="11" type="ORF">WJX81_002505</name>
</gene>
<dbReference type="InterPro" id="IPR013083">
    <property type="entry name" value="Znf_RING/FYVE/PHD"/>
</dbReference>
<dbReference type="PANTHER" id="PTHR12603">
    <property type="entry name" value="CCR4-NOT TRANSCRIPTION COMPLEX RELATED"/>
    <property type="match status" value="1"/>
</dbReference>
<dbReference type="GO" id="GO:0003723">
    <property type="term" value="F:RNA binding"/>
    <property type="evidence" value="ECO:0007669"/>
    <property type="project" value="UniProtKB-KW"/>
</dbReference>
<protein>
    <recommendedName>
        <fullName evidence="10">RING-type domain-containing protein</fullName>
    </recommendedName>
</protein>
<dbReference type="PROSITE" id="PS50089">
    <property type="entry name" value="ZF_RING_2"/>
    <property type="match status" value="1"/>
</dbReference>
<dbReference type="PANTHER" id="PTHR12603:SF0">
    <property type="entry name" value="CCR4-NOT TRANSCRIPTION COMPLEX SUBUNIT 4"/>
    <property type="match status" value="1"/>
</dbReference>
<evidence type="ECO:0000313" key="11">
    <source>
        <dbReference type="EMBL" id="KAK9822641.1"/>
    </source>
</evidence>
<name>A0AAW1QMB1_9CHLO</name>
<dbReference type="GO" id="GO:0008270">
    <property type="term" value="F:zinc ion binding"/>
    <property type="evidence" value="ECO:0007669"/>
    <property type="project" value="UniProtKB-KW"/>
</dbReference>
<dbReference type="CDD" id="cd16618">
    <property type="entry name" value="mRING-HC-C4C4_CNOT4"/>
    <property type="match status" value="1"/>
</dbReference>
<evidence type="ECO:0000256" key="9">
    <source>
        <dbReference type="SAM" id="MobiDB-lite"/>
    </source>
</evidence>
<reference evidence="11 12" key="1">
    <citation type="journal article" date="2024" name="Nat. Commun.">
        <title>Phylogenomics reveals the evolutionary origins of lichenization in chlorophyte algae.</title>
        <authorList>
            <person name="Puginier C."/>
            <person name="Libourel C."/>
            <person name="Otte J."/>
            <person name="Skaloud P."/>
            <person name="Haon M."/>
            <person name="Grisel S."/>
            <person name="Petersen M."/>
            <person name="Berrin J.G."/>
            <person name="Delaux P.M."/>
            <person name="Dal Grande F."/>
            <person name="Keller J."/>
        </authorList>
    </citation>
    <scope>NUCLEOTIDE SEQUENCE [LARGE SCALE GENOMIC DNA]</scope>
    <source>
        <strain evidence="11 12">SAG 245.80</strain>
    </source>
</reference>
<evidence type="ECO:0000256" key="8">
    <source>
        <dbReference type="PROSITE-ProRule" id="PRU00175"/>
    </source>
</evidence>
<comment type="subcellular location">
    <subcellularLocation>
        <location evidence="1">Nucleus</location>
    </subcellularLocation>
</comment>
<dbReference type="Proteomes" id="UP001445335">
    <property type="component" value="Unassembled WGS sequence"/>
</dbReference>
<dbReference type="FunFam" id="3.30.40.10:FF:000006">
    <property type="entry name" value="CCR4-NOT transcription complex subunit 4"/>
    <property type="match status" value="1"/>
</dbReference>
<dbReference type="GO" id="GO:0004842">
    <property type="term" value="F:ubiquitin-protein transferase activity"/>
    <property type="evidence" value="ECO:0007669"/>
    <property type="project" value="InterPro"/>
</dbReference>
<keyword evidence="6" id="KW-0175">Coiled coil</keyword>
<evidence type="ECO:0000256" key="4">
    <source>
        <dbReference type="ARBA" id="ARBA00022833"/>
    </source>
</evidence>
<evidence type="ECO:0000313" key="12">
    <source>
        <dbReference type="Proteomes" id="UP001445335"/>
    </source>
</evidence>
<evidence type="ECO:0000256" key="2">
    <source>
        <dbReference type="ARBA" id="ARBA00022723"/>
    </source>
</evidence>
<evidence type="ECO:0000256" key="1">
    <source>
        <dbReference type="ARBA" id="ARBA00004123"/>
    </source>
</evidence>
<keyword evidence="2" id="KW-0479">Metal-binding</keyword>
<feature type="region of interest" description="Disordered" evidence="9">
    <location>
        <begin position="132"/>
        <end position="168"/>
    </location>
</feature>
<dbReference type="AlphaFoldDB" id="A0AAW1QMB1"/>
<evidence type="ECO:0000256" key="3">
    <source>
        <dbReference type="ARBA" id="ARBA00022771"/>
    </source>
</evidence>
<dbReference type="GO" id="GO:0005634">
    <property type="term" value="C:nucleus"/>
    <property type="evidence" value="ECO:0007669"/>
    <property type="project" value="UniProtKB-SubCell"/>
</dbReference>
<dbReference type="Pfam" id="PF14570">
    <property type="entry name" value="zf-RING_4"/>
    <property type="match status" value="1"/>
</dbReference>
<keyword evidence="12" id="KW-1185">Reference proteome</keyword>
<evidence type="ECO:0000259" key="10">
    <source>
        <dbReference type="PROSITE" id="PS50089"/>
    </source>
</evidence>
<dbReference type="EMBL" id="JALJOU010000085">
    <property type="protein sequence ID" value="KAK9822641.1"/>
    <property type="molecule type" value="Genomic_DNA"/>
</dbReference>
<keyword evidence="5" id="KW-0694">RNA-binding</keyword>
<feature type="region of interest" description="Disordered" evidence="9">
    <location>
        <begin position="209"/>
        <end position="229"/>
    </location>
</feature>